<reference evidence="2" key="1">
    <citation type="journal article" date="2017" name="Front. Plant Sci.">
        <title>Climate Clever Clovers: New Paradigm to Reduce the Environmental Footprint of Ruminants by Breeding Low Methanogenic Forages Utilizing Haplotype Variation.</title>
        <authorList>
            <person name="Kaur P."/>
            <person name="Appels R."/>
            <person name="Bayer P.E."/>
            <person name="Keeble-Gagnere G."/>
            <person name="Wang J."/>
            <person name="Hirakawa H."/>
            <person name="Shirasawa K."/>
            <person name="Vercoe P."/>
            <person name="Stefanova K."/>
            <person name="Durmic Z."/>
            <person name="Nichols P."/>
            <person name="Revell C."/>
            <person name="Isobe S.N."/>
            <person name="Edwards D."/>
            <person name="Erskine W."/>
        </authorList>
    </citation>
    <scope>NUCLEOTIDE SEQUENCE [LARGE SCALE GENOMIC DNA]</scope>
    <source>
        <strain evidence="2">cv. Daliak</strain>
    </source>
</reference>
<dbReference type="EMBL" id="DF973166">
    <property type="protein sequence ID" value="GAU17075.1"/>
    <property type="molecule type" value="Genomic_DNA"/>
</dbReference>
<evidence type="ECO:0000313" key="2">
    <source>
        <dbReference type="Proteomes" id="UP000242715"/>
    </source>
</evidence>
<dbReference type="AlphaFoldDB" id="A0A2Z6LIQ2"/>
<organism evidence="1 2">
    <name type="scientific">Trifolium subterraneum</name>
    <name type="common">Subterranean clover</name>
    <dbReference type="NCBI Taxonomy" id="3900"/>
    <lineage>
        <taxon>Eukaryota</taxon>
        <taxon>Viridiplantae</taxon>
        <taxon>Streptophyta</taxon>
        <taxon>Embryophyta</taxon>
        <taxon>Tracheophyta</taxon>
        <taxon>Spermatophyta</taxon>
        <taxon>Magnoliopsida</taxon>
        <taxon>eudicotyledons</taxon>
        <taxon>Gunneridae</taxon>
        <taxon>Pentapetalae</taxon>
        <taxon>rosids</taxon>
        <taxon>fabids</taxon>
        <taxon>Fabales</taxon>
        <taxon>Fabaceae</taxon>
        <taxon>Papilionoideae</taxon>
        <taxon>50 kb inversion clade</taxon>
        <taxon>NPAAA clade</taxon>
        <taxon>Hologalegina</taxon>
        <taxon>IRL clade</taxon>
        <taxon>Trifolieae</taxon>
        <taxon>Trifolium</taxon>
    </lineage>
</organism>
<sequence length="70" mass="7993">MSKYLNMQLSYHMIAPLLYGQRLWISLVASETQVLHSKVDTSPRQRASPYACWFGTRPTDPMPKPVEGVL</sequence>
<accession>A0A2Z6LIQ2</accession>
<proteinExistence type="predicted"/>
<gene>
    <name evidence="1" type="ORF">TSUD_105740</name>
</gene>
<evidence type="ECO:0000313" key="1">
    <source>
        <dbReference type="EMBL" id="GAU17075.1"/>
    </source>
</evidence>
<protein>
    <submittedName>
        <fullName evidence="1">Uncharacterized protein</fullName>
    </submittedName>
</protein>
<dbReference type="Proteomes" id="UP000242715">
    <property type="component" value="Unassembled WGS sequence"/>
</dbReference>
<keyword evidence="2" id="KW-1185">Reference proteome</keyword>
<name>A0A2Z6LIQ2_TRISU</name>